<keyword evidence="3" id="KW-1185">Reference proteome</keyword>
<sequence length="196" mass="20361">MVAAGVAAAVLVTAPGASETPTSSPTASDPGAGRFAAAPEPCTLLTRAQSRAVVPGATPTDMKAERDQEAYCSWDGPSDVRRLRVSVAHHAAVPGGTAPEAAHEFFAAERTKIAADEGTGPLGATGPLRDVDRVGAEAFSYDIVALDQAHAIVRFRVSNLLIEVNASEKAARADAELRKHALRTARLVAEELNGRD</sequence>
<accession>A0A243R7S9</accession>
<name>A0A243R7S9_9ACTN</name>
<dbReference type="AlphaFoldDB" id="A0A243R7S9"/>
<comment type="caution">
    <text evidence="2">The sequence shown here is derived from an EMBL/GenBank/DDBJ whole genome shotgun (WGS) entry which is preliminary data.</text>
</comment>
<dbReference type="EMBL" id="NGFP01000256">
    <property type="protein sequence ID" value="OUC90625.1"/>
    <property type="molecule type" value="Genomic_DNA"/>
</dbReference>
<evidence type="ECO:0000256" key="1">
    <source>
        <dbReference type="SAM" id="MobiDB-lite"/>
    </source>
</evidence>
<dbReference type="Proteomes" id="UP000194761">
    <property type="component" value="Unassembled WGS sequence"/>
</dbReference>
<reference evidence="2 3" key="1">
    <citation type="submission" date="2017-05" db="EMBL/GenBank/DDBJ databases">
        <title>Biotechnological potential of actinobacteria isolated from South African environments.</title>
        <authorList>
            <person name="Le Roes-Hill M."/>
            <person name="Prins A."/>
            <person name="Durrell K.A."/>
        </authorList>
    </citation>
    <scope>NUCLEOTIDE SEQUENCE [LARGE SCALE GENOMIC DNA]</scope>
    <source>
        <strain evidence="2">M26</strain>
    </source>
</reference>
<proteinExistence type="predicted"/>
<feature type="compositionally biased region" description="Low complexity" evidence="1">
    <location>
        <begin position="16"/>
        <end position="32"/>
    </location>
</feature>
<organism evidence="2 3">
    <name type="scientific">Streptosporangium minutum</name>
    <dbReference type="NCBI Taxonomy" id="569862"/>
    <lineage>
        <taxon>Bacteria</taxon>
        <taxon>Bacillati</taxon>
        <taxon>Actinomycetota</taxon>
        <taxon>Actinomycetes</taxon>
        <taxon>Streptosporangiales</taxon>
        <taxon>Streptosporangiaceae</taxon>
        <taxon>Streptosporangium</taxon>
    </lineage>
</organism>
<evidence type="ECO:0008006" key="4">
    <source>
        <dbReference type="Google" id="ProtNLM"/>
    </source>
</evidence>
<feature type="region of interest" description="Disordered" evidence="1">
    <location>
        <begin position="16"/>
        <end position="37"/>
    </location>
</feature>
<protein>
    <recommendedName>
        <fullName evidence="4">DUF3558 domain-containing protein</fullName>
    </recommendedName>
</protein>
<evidence type="ECO:0000313" key="2">
    <source>
        <dbReference type="EMBL" id="OUC90625.1"/>
    </source>
</evidence>
<gene>
    <name evidence="2" type="ORF">CA984_36385</name>
</gene>
<evidence type="ECO:0000313" key="3">
    <source>
        <dbReference type="Proteomes" id="UP000194761"/>
    </source>
</evidence>